<evidence type="ECO:0000256" key="1">
    <source>
        <dbReference type="SAM" id="MobiDB-lite"/>
    </source>
</evidence>
<dbReference type="Proteomes" id="UP001054837">
    <property type="component" value="Unassembled WGS sequence"/>
</dbReference>
<protein>
    <submittedName>
        <fullName evidence="2">Uncharacterized protein</fullName>
    </submittedName>
</protein>
<evidence type="ECO:0000313" key="2">
    <source>
        <dbReference type="EMBL" id="GIX89193.1"/>
    </source>
</evidence>
<organism evidence="2 3">
    <name type="scientific">Caerostris darwini</name>
    <dbReference type="NCBI Taxonomy" id="1538125"/>
    <lineage>
        <taxon>Eukaryota</taxon>
        <taxon>Metazoa</taxon>
        <taxon>Ecdysozoa</taxon>
        <taxon>Arthropoda</taxon>
        <taxon>Chelicerata</taxon>
        <taxon>Arachnida</taxon>
        <taxon>Araneae</taxon>
        <taxon>Araneomorphae</taxon>
        <taxon>Entelegynae</taxon>
        <taxon>Araneoidea</taxon>
        <taxon>Araneidae</taxon>
        <taxon>Caerostris</taxon>
    </lineage>
</organism>
<comment type="caution">
    <text evidence="2">The sequence shown here is derived from an EMBL/GenBank/DDBJ whole genome shotgun (WGS) entry which is preliminary data.</text>
</comment>
<feature type="region of interest" description="Disordered" evidence="1">
    <location>
        <begin position="50"/>
        <end position="80"/>
    </location>
</feature>
<accession>A0AAV4NZJ0</accession>
<dbReference type="EMBL" id="BPLQ01002144">
    <property type="protein sequence ID" value="GIX89193.1"/>
    <property type="molecule type" value="Genomic_DNA"/>
</dbReference>
<keyword evidence="3" id="KW-1185">Reference proteome</keyword>
<evidence type="ECO:0000313" key="3">
    <source>
        <dbReference type="Proteomes" id="UP001054837"/>
    </source>
</evidence>
<proteinExistence type="predicted"/>
<sequence length="105" mass="11748">MCWKFGVSAFPDTSLVTLNTLYVSLSSGEKPVSNILKQYVVLCLPQESHQSDRPAVSSPGHPPPAVLHQPKRQRKTRRGLHDCKRLHKVLAGTPDFKTIRVLTTF</sequence>
<dbReference type="AlphaFoldDB" id="A0AAV4NZJ0"/>
<gene>
    <name evidence="2" type="ORF">CDAR_369201</name>
</gene>
<reference evidence="2 3" key="1">
    <citation type="submission" date="2021-06" db="EMBL/GenBank/DDBJ databases">
        <title>Caerostris darwini draft genome.</title>
        <authorList>
            <person name="Kono N."/>
            <person name="Arakawa K."/>
        </authorList>
    </citation>
    <scope>NUCLEOTIDE SEQUENCE [LARGE SCALE GENOMIC DNA]</scope>
</reference>
<feature type="compositionally biased region" description="Basic residues" evidence="1">
    <location>
        <begin position="69"/>
        <end position="80"/>
    </location>
</feature>
<name>A0AAV4NZJ0_9ARAC</name>